<organism evidence="2 3">
    <name type="scientific">Staphylococcus caprae</name>
    <dbReference type="NCBI Taxonomy" id="29380"/>
    <lineage>
        <taxon>Bacteria</taxon>
        <taxon>Bacillati</taxon>
        <taxon>Bacillota</taxon>
        <taxon>Bacilli</taxon>
        <taxon>Bacillales</taxon>
        <taxon>Staphylococcaceae</taxon>
        <taxon>Staphylococcus</taxon>
    </lineage>
</organism>
<keyword evidence="1" id="KW-0472">Membrane</keyword>
<dbReference type="Proteomes" id="UP000274772">
    <property type="component" value="Chromosome"/>
</dbReference>
<feature type="transmembrane region" description="Helical" evidence="1">
    <location>
        <begin position="6"/>
        <end position="25"/>
    </location>
</feature>
<dbReference type="Gene3D" id="3.10.450.130">
    <property type="entry name" value="folded 79 residue fragment of lin0334 like domains"/>
    <property type="match status" value="1"/>
</dbReference>
<keyword evidence="1" id="KW-0812">Transmembrane</keyword>
<keyword evidence="3" id="KW-1185">Reference proteome</keyword>
<dbReference type="EMBL" id="AP018586">
    <property type="protein sequence ID" value="BBD92894.1"/>
    <property type="molecule type" value="Genomic_DNA"/>
</dbReference>
<keyword evidence="1" id="KW-1133">Transmembrane helix</keyword>
<proteinExistence type="predicted"/>
<gene>
    <name evidence="2" type="ORF">JMUB590_1837</name>
</gene>
<name>A0ABM7FVZ1_9STAP</name>
<evidence type="ECO:0000256" key="1">
    <source>
        <dbReference type="SAM" id="Phobius"/>
    </source>
</evidence>
<dbReference type="RefSeq" id="WP_002442208.1">
    <property type="nucleotide sequence ID" value="NZ_AP018585.1"/>
</dbReference>
<evidence type="ECO:0008006" key="4">
    <source>
        <dbReference type="Google" id="ProtNLM"/>
    </source>
</evidence>
<dbReference type="InterPro" id="IPR009881">
    <property type="entry name" value="DUF1433"/>
</dbReference>
<evidence type="ECO:0000313" key="2">
    <source>
        <dbReference type="EMBL" id="BBD92894.1"/>
    </source>
</evidence>
<reference evidence="2 3" key="1">
    <citation type="submission" date="2018-05" db="EMBL/GenBank/DDBJ databases">
        <title>Complete genome sequencing of three human clinical isolates of Staphylococcus caprae reveals virulence factors similar to those of S. epidermidis and S. capitis.</title>
        <authorList>
            <person name="Watanabe S."/>
            <person name="Cui L."/>
        </authorList>
    </citation>
    <scope>NUCLEOTIDE SEQUENCE [LARGE SCALE GENOMIC DNA]</scope>
    <source>
        <strain evidence="2 3">JMUB590</strain>
    </source>
</reference>
<accession>A0ABM7FVZ1</accession>
<dbReference type="Pfam" id="PF07252">
    <property type="entry name" value="DUF1433"/>
    <property type="match status" value="1"/>
</dbReference>
<evidence type="ECO:0000313" key="3">
    <source>
        <dbReference type="Proteomes" id="UP000274772"/>
    </source>
</evidence>
<protein>
    <recommendedName>
        <fullName evidence="4">DUF1433 domain-containing protein</fullName>
    </recommendedName>
</protein>
<sequence>MKNKKILIPIIIFVIVLLITGIGYISHVNKKNHYIETQKSRIDLYFKYNLKKYTSMKITKVEKNPMGDYFIDGYVNGKKDYDFKAFLSIEDNNQYNGMINYNPKTLGKLFKEEEPKNKWKPDEIIKKEHLDKTKYEANPPLFIWF</sequence>
<dbReference type="GeneID" id="58051581"/>